<protein>
    <submittedName>
        <fullName evidence="2">Uncharacterized protein</fullName>
    </submittedName>
</protein>
<feature type="compositionally biased region" description="Polar residues" evidence="1">
    <location>
        <begin position="95"/>
        <end position="113"/>
    </location>
</feature>
<evidence type="ECO:0000313" key="2">
    <source>
        <dbReference type="EMBL" id="TRM11423.1"/>
    </source>
</evidence>
<comment type="caution">
    <text evidence="2">The sequence shown here is derived from an EMBL/GenBank/DDBJ whole genome shotgun (WGS) entry which is preliminary data.</text>
</comment>
<dbReference type="EMBL" id="VJMZ01000001">
    <property type="protein sequence ID" value="TRM11423.1"/>
    <property type="molecule type" value="Genomic_DNA"/>
</dbReference>
<evidence type="ECO:0000313" key="3">
    <source>
        <dbReference type="Proteomes" id="UP000319280"/>
    </source>
</evidence>
<organism evidence="2 3">
    <name type="scientific">Lentibacillus cibarius</name>
    <dbReference type="NCBI Taxonomy" id="2583219"/>
    <lineage>
        <taxon>Bacteria</taxon>
        <taxon>Bacillati</taxon>
        <taxon>Bacillota</taxon>
        <taxon>Bacilli</taxon>
        <taxon>Bacillales</taxon>
        <taxon>Bacillaceae</taxon>
        <taxon>Lentibacillus</taxon>
    </lineage>
</organism>
<keyword evidence="3" id="KW-1185">Reference proteome</keyword>
<feature type="region of interest" description="Disordered" evidence="1">
    <location>
        <begin position="90"/>
        <end position="118"/>
    </location>
</feature>
<sequence length="236" mass="26869">MKIKDKILSNNNGVKSANKSFEAFKKRVSTVMGDQLDLTDDQLKQIYDGISSCIETSIYAEMEDILSAIRNTYHAQTNWVIEETVNPSKKHQIQSEKYTNDGTLSSQKPFSNSNKEEHQSKHGSFKQFVIHVVTNYQSLPKQRIDVLVVKHEGYQNLELTLFGESFIRQHGFRTAFRLHNELIHASYTAFDNLLARGTVLKSDQAIQEQVLAPVLKRFDAKLAAKVGDSYEQVESL</sequence>
<name>A0A549YHS0_9BACI</name>
<reference evidence="2 3" key="1">
    <citation type="submission" date="2019-07" db="EMBL/GenBank/DDBJ databases">
        <title>Genomic analysis of Lentibacillus sp. NKC851-2.</title>
        <authorList>
            <person name="Oh Y.J."/>
        </authorList>
    </citation>
    <scope>NUCLEOTIDE SEQUENCE [LARGE SCALE GENOMIC DNA]</scope>
    <source>
        <strain evidence="2 3">NKC851-2</strain>
    </source>
</reference>
<dbReference type="AlphaFoldDB" id="A0A549YHS0"/>
<gene>
    <name evidence="2" type="ORF">FH966_06775</name>
</gene>
<proteinExistence type="predicted"/>
<evidence type="ECO:0000256" key="1">
    <source>
        <dbReference type="SAM" id="MobiDB-lite"/>
    </source>
</evidence>
<accession>A0A549YHS0</accession>
<dbReference type="Proteomes" id="UP000319280">
    <property type="component" value="Unassembled WGS sequence"/>
</dbReference>
<dbReference type="RefSeq" id="WP_142790554.1">
    <property type="nucleotide sequence ID" value="NZ_VJMZ01000001.1"/>
</dbReference>